<dbReference type="InterPro" id="IPR045276">
    <property type="entry name" value="YbiO_bact"/>
</dbReference>
<dbReference type="Gene3D" id="2.30.30.60">
    <property type="match status" value="1"/>
</dbReference>
<gene>
    <name evidence="11" type="ORF">J2W49_003942</name>
</gene>
<accession>A0ABU1WSN5</accession>
<dbReference type="InterPro" id="IPR011014">
    <property type="entry name" value="MscS_channel_TM-2"/>
</dbReference>
<dbReference type="InterPro" id="IPR049278">
    <property type="entry name" value="MS_channel_C"/>
</dbReference>
<organism evidence="11 12">
    <name type="scientific">Hydrogenophaga palleronii</name>
    <dbReference type="NCBI Taxonomy" id="65655"/>
    <lineage>
        <taxon>Bacteria</taxon>
        <taxon>Pseudomonadati</taxon>
        <taxon>Pseudomonadota</taxon>
        <taxon>Betaproteobacteria</taxon>
        <taxon>Burkholderiales</taxon>
        <taxon>Comamonadaceae</taxon>
        <taxon>Hydrogenophaga</taxon>
    </lineage>
</organism>
<sequence>MNQNFIDIAARWWESMGGAAASLTRITFIVLGAWLLVTVLQRTVRTLRDRIASRLDDAESAKRAETLSRVFRYLVAVVISLIAGMLVLAELGVSVAPILGAAGVVGLAVGFGAQSLVKDFFTGFFILLENQIRQGDVVQLGDHSGVVEGINLRFVQLRDYDGNVHYVPNGHITTVINMTRGFSHAVMDIGVAYRENVDDVMAVMREVASQMRDHPDFQPRITNDLEIAGVNSWGDSAVVIRCRFRTLPMEQWGVRREYLRRLKAAFDTKGIEIPYPHLTVYAGQDKAGKAPAFPLQQMAQA</sequence>
<protein>
    <submittedName>
        <fullName evidence="11">Small conductance mechanosensitive channel</fullName>
    </submittedName>
</protein>
<feature type="transmembrane region" description="Helical" evidence="7">
    <location>
        <begin position="70"/>
        <end position="89"/>
    </location>
</feature>
<dbReference type="Pfam" id="PF21082">
    <property type="entry name" value="MS_channel_3rd"/>
    <property type="match status" value="1"/>
</dbReference>
<evidence type="ECO:0000256" key="7">
    <source>
        <dbReference type="SAM" id="Phobius"/>
    </source>
</evidence>
<evidence type="ECO:0000256" key="1">
    <source>
        <dbReference type="ARBA" id="ARBA00004651"/>
    </source>
</evidence>
<dbReference type="Pfam" id="PF21088">
    <property type="entry name" value="MS_channel_1st"/>
    <property type="match status" value="1"/>
</dbReference>
<dbReference type="RefSeq" id="WP_310320256.1">
    <property type="nucleotide sequence ID" value="NZ_JAVDWU010000009.1"/>
</dbReference>
<dbReference type="PANTHER" id="PTHR30460">
    <property type="entry name" value="MODERATE CONDUCTANCE MECHANOSENSITIVE CHANNEL YBIO"/>
    <property type="match status" value="1"/>
</dbReference>
<keyword evidence="3" id="KW-1003">Cell membrane</keyword>
<evidence type="ECO:0000256" key="2">
    <source>
        <dbReference type="ARBA" id="ARBA00008017"/>
    </source>
</evidence>
<reference evidence="11 12" key="1">
    <citation type="submission" date="2023-07" db="EMBL/GenBank/DDBJ databases">
        <title>Sorghum-associated microbial communities from plants grown in Nebraska, USA.</title>
        <authorList>
            <person name="Schachtman D."/>
        </authorList>
    </citation>
    <scope>NUCLEOTIDE SEQUENCE [LARGE SCALE GENOMIC DNA]</scope>
    <source>
        <strain evidence="11 12">4249</strain>
    </source>
</reference>
<dbReference type="InterPro" id="IPR010920">
    <property type="entry name" value="LSM_dom_sf"/>
</dbReference>
<dbReference type="PANTHER" id="PTHR30460:SF0">
    <property type="entry name" value="MODERATE CONDUCTANCE MECHANOSENSITIVE CHANNEL YBIO"/>
    <property type="match status" value="1"/>
</dbReference>
<evidence type="ECO:0000259" key="9">
    <source>
        <dbReference type="Pfam" id="PF21082"/>
    </source>
</evidence>
<dbReference type="SUPFAM" id="SSF82861">
    <property type="entry name" value="Mechanosensitive channel protein MscS (YggB), transmembrane region"/>
    <property type="match status" value="1"/>
</dbReference>
<evidence type="ECO:0000313" key="11">
    <source>
        <dbReference type="EMBL" id="MDR7151966.1"/>
    </source>
</evidence>
<evidence type="ECO:0000256" key="5">
    <source>
        <dbReference type="ARBA" id="ARBA00022989"/>
    </source>
</evidence>
<dbReference type="SUPFAM" id="SSF50182">
    <property type="entry name" value="Sm-like ribonucleoproteins"/>
    <property type="match status" value="1"/>
</dbReference>
<comment type="subcellular location">
    <subcellularLocation>
        <location evidence="1">Cell membrane</location>
        <topology evidence="1">Multi-pass membrane protein</topology>
    </subcellularLocation>
</comment>
<evidence type="ECO:0000256" key="3">
    <source>
        <dbReference type="ARBA" id="ARBA00022475"/>
    </source>
</evidence>
<comment type="similarity">
    <text evidence="2">Belongs to the MscS (TC 1.A.23) family.</text>
</comment>
<evidence type="ECO:0000313" key="12">
    <source>
        <dbReference type="Proteomes" id="UP001265700"/>
    </source>
</evidence>
<evidence type="ECO:0000259" key="10">
    <source>
        <dbReference type="Pfam" id="PF21088"/>
    </source>
</evidence>
<evidence type="ECO:0000256" key="4">
    <source>
        <dbReference type="ARBA" id="ARBA00022692"/>
    </source>
</evidence>
<dbReference type="Proteomes" id="UP001265700">
    <property type="component" value="Unassembled WGS sequence"/>
</dbReference>
<feature type="domain" description="Mechanosensitive ion channel transmembrane helices 2/3" evidence="10">
    <location>
        <begin position="74"/>
        <end position="114"/>
    </location>
</feature>
<dbReference type="InterPro" id="IPR006685">
    <property type="entry name" value="MscS_channel_2nd"/>
</dbReference>
<keyword evidence="5 7" id="KW-1133">Transmembrane helix</keyword>
<evidence type="ECO:0000259" key="8">
    <source>
        <dbReference type="Pfam" id="PF00924"/>
    </source>
</evidence>
<dbReference type="Gene3D" id="3.30.70.100">
    <property type="match status" value="1"/>
</dbReference>
<dbReference type="EMBL" id="JAVDWU010000009">
    <property type="protein sequence ID" value="MDR7151966.1"/>
    <property type="molecule type" value="Genomic_DNA"/>
</dbReference>
<feature type="domain" description="Mechanosensitive ion channel MscS C-terminal" evidence="9">
    <location>
        <begin position="186"/>
        <end position="273"/>
    </location>
</feature>
<dbReference type="InterPro" id="IPR049142">
    <property type="entry name" value="MS_channel_1st"/>
</dbReference>
<proteinExistence type="inferred from homology"/>
<feature type="transmembrane region" description="Helical" evidence="7">
    <location>
        <begin position="95"/>
        <end position="117"/>
    </location>
</feature>
<feature type="transmembrane region" description="Helical" evidence="7">
    <location>
        <begin position="20"/>
        <end position="40"/>
    </location>
</feature>
<comment type="caution">
    <text evidence="11">The sequence shown here is derived from an EMBL/GenBank/DDBJ whole genome shotgun (WGS) entry which is preliminary data.</text>
</comment>
<keyword evidence="12" id="KW-1185">Reference proteome</keyword>
<keyword evidence="6 7" id="KW-0472">Membrane</keyword>
<dbReference type="InterPro" id="IPR023408">
    <property type="entry name" value="MscS_beta-dom_sf"/>
</dbReference>
<feature type="domain" description="Mechanosensitive ion channel MscS" evidence="8">
    <location>
        <begin position="116"/>
        <end position="180"/>
    </location>
</feature>
<dbReference type="Pfam" id="PF00924">
    <property type="entry name" value="MS_channel_2nd"/>
    <property type="match status" value="1"/>
</dbReference>
<dbReference type="Gene3D" id="1.10.287.1260">
    <property type="match status" value="1"/>
</dbReference>
<name>A0ABU1WSN5_9BURK</name>
<dbReference type="SUPFAM" id="SSF82689">
    <property type="entry name" value="Mechanosensitive channel protein MscS (YggB), C-terminal domain"/>
    <property type="match status" value="1"/>
</dbReference>
<keyword evidence="4 7" id="KW-0812">Transmembrane</keyword>
<dbReference type="InterPro" id="IPR011066">
    <property type="entry name" value="MscS_channel_C_sf"/>
</dbReference>
<evidence type="ECO:0000256" key="6">
    <source>
        <dbReference type="ARBA" id="ARBA00023136"/>
    </source>
</evidence>